<feature type="region of interest" description="Disordered" evidence="1">
    <location>
        <begin position="1"/>
        <end position="79"/>
    </location>
</feature>
<dbReference type="STRING" id="1108050.A0A0B7FAD3"/>
<reference evidence="3 4" key="1">
    <citation type="submission" date="2014-11" db="EMBL/GenBank/DDBJ databases">
        <authorList>
            <person name="Wibberg Daniel"/>
        </authorList>
    </citation>
    <scope>NUCLEOTIDE SEQUENCE [LARGE SCALE GENOMIC DNA]</scope>
    <source>
        <strain evidence="3">Rhizoctonia solani AG1-IB 7/3/14</strain>
    </source>
</reference>
<gene>
    <name evidence="3" type="ORF">RSOLAG1IB_11275</name>
</gene>
<sequence>MQPKREPEDVKLPRSREGLIKGKATPKKVDSEPETKDPEPEIAREPSEATSTPHSKPVTLPRQSGRQTRPPERYGAPVGARDEAASLAHGLRTKYALTAALEEAPKSFKEAMLQPDAHLWLKAMIKELDSIGQHGVWKQVDCPTDQNVVACLWVFSYKQGPDGEIVRYKARLVAKGYLQRPGVNFGEISSPVATSDAY</sequence>
<evidence type="ECO:0000256" key="1">
    <source>
        <dbReference type="SAM" id="MobiDB-lite"/>
    </source>
</evidence>
<name>A0A0B7FAD3_THACB</name>
<feature type="compositionally biased region" description="Basic and acidic residues" evidence="1">
    <location>
        <begin position="1"/>
        <end position="20"/>
    </location>
</feature>
<dbReference type="Proteomes" id="UP000059188">
    <property type="component" value="Unassembled WGS sequence"/>
</dbReference>
<evidence type="ECO:0000313" key="3">
    <source>
        <dbReference type="EMBL" id="CEL53143.1"/>
    </source>
</evidence>
<protein>
    <recommendedName>
        <fullName evidence="2">Reverse transcriptase Ty1/copia-type domain-containing protein</fullName>
    </recommendedName>
</protein>
<dbReference type="OrthoDB" id="3054497at2759"/>
<keyword evidence="4" id="KW-1185">Reference proteome</keyword>
<evidence type="ECO:0000259" key="2">
    <source>
        <dbReference type="Pfam" id="PF07727"/>
    </source>
</evidence>
<feature type="domain" description="Reverse transcriptase Ty1/copia-type" evidence="2">
    <location>
        <begin position="136"/>
        <end position="195"/>
    </location>
</feature>
<organism evidence="3 4">
    <name type="scientific">Thanatephorus cucumeris (strain AG1-IB / isolate 7/3/14)</name>
    <name type="common">Lettuce bottom rot fungus</name>
    <name type="synonym">Rhizoctonia solani</name>
    <dbReference type="NCBI Taxonomy" id="1108050"/>
    <lineage>
        <taxon>Eukaryota</taxon>
        <taxon>Fungi</taxon>
        <taxon>Dikarya</taxon>
        <taxon>Basidiomycota</taxon>
        <taxon>Agaricomycotina</taxon>
        <taxon>Agaricomycetes</taxon>
        <taxon>Cantharellales</taxon>
        <taxon>Ceratobasidiaceae</taxon>
        <taxon>Rhizoctonia</taxon>
        <taxon>Rhizoctonia solani AG-1</taxon>
    </lineage>
</organism>
<evidence type="ECO:0000313" key="4">
    <source>
        <dbReference type="Proteomes" id="UP000059188"/>
    </source>
</evidence>
<accession>A0A0B7FAD3</accession>
<dbReference type="EMBL" id="LN679215">
    <property type="protein sequence ID" value="CEL53143.1"/>
    <property type="molecule type" value="Genomic_DNA"/>
</dbReference>
<dbReference type="InterPro" id="IPR013103">
    <property type="entry name" value="RVT_2"/>
</dbReference>
<dbReference type="Pfam" id="PF07727">
    <property type="entry name" value="RVT_2"/>
    <property type="match status" value="1"/>
</dbReference>
<feature type="compositionally biased region" description="Basic and acidic residues" evidence="1">
    <location>
        <begin position="27"/>
        <end position="47"/>
    </location>
</feature>
<dbReference type="AlphaFoldDB" id="A0A0B7FAD3"/>
<proteinExistence type="predicted"/>